<dbReference type="AlphaFoldDB" id="A0A1E7EJX1"/>
<accession>A0A1E7EJX1</accession>
<reference evidence="1 2" key="1">
    <citation type="submission" date="2016-09" db="EMBL/GenBank/DDBJ databases">
        <title>Extensive genetic diversity and differential bi-allelic expression allows diatom success in the polar Southern Ocean.</title>
        <authorList>
            <consortium name="DOE Joint Genome Institute"/>
            <person name="Mock T."/>
            <person name="Otillar R.P."/>
            <person name="Strauss J."/>
            <person name="Dupont C."/>
            <person name="Frickenhaus S."/>
            <person name="Maumus F."/>
            <person name="Mcmullan M."/>
            <person name="Sanges R."/>
            <person name="Schmutz J."/>
            <person name="Toseland A."/>
            <person name="Valas R."/>
            <person name="Veluchamy A."/>
            <person name="Ward B.J."/>
            <person name="Allen A."/>
            <person name="Barry K."/>
            <person name="Falciatore A."/>
            <person name="Ferrante M."/>
            <person name="Fortunato A.E."/>
            <person name="Gloeckner G."/>
            <person name="Gruber A."/>
            <person name="Hipkin R."/>
            <person name="Janech M."/>
            <person name="Kroth P."/>
            <person name="Leese F."/>
            <person name="Lindquist E."/>
            <person name="Lyon B.R."/>
            <person name="Martin J."/>
            <person name="Mayer C."/>
            <person name="Parker M."/>
            <person name="Quesneville H."/>
            <person name="Raymond J."/>
            <person name="Uhlig C."/>
            <person name="Valentin K.U."/>
            <person name="Worden A.Z."/>
            <person name="Armbrust E.V."/>
            <person name="Bowler C."/>
            <person name="Green B."/>
            <person name="Moulton V."/>
            <person name="Van Oosterhout C."/>
            <person name="Grigoriev I."/>
        </authorList>
    </citation>
    <scope>NUCLEOTIDE SEQUENCE [LARGE SCALE GENOMIC DNA]</scope>
    <source>
        <strain evidence="1 2">CCMP1102</strain>
    </source>
</reference>
<name>A0A1E7EJX1_9STRA</name>
<dbReference type="KEGG" id="fcy:FRACYDRAFT_255576"/>
<sequence length="147" mass="17510">MNTQRAVDEIDELYVRFANFNIFVPWRQRKAYRNICRNSYMSVEELRRVEGNYYHYMPYLSRPGYYAYHPVTKLLEDHITSSTKTGTEERKLLVEKRDYTFRLTLLMCAVHGLVNLDGENNAGGGFKHDYNSCFRKILFLLIFTNRT</sequence>
<organism evidence="1 2">
    <name type="scientific">Fragilariopsis cylindrus CCMP1102</name>
    <dbReference type="NCBI Taxonomy" id="635003"/>
    <lineage>
        <taxon>Eukaryota</taxon>
        <taxon>Sar</taxon>
        <taxon>Stramenopiles</taxon>
        <taxon>Ochrophyta</taxon>
        <taxon>Bacillariophyta</taxon>
        <taxon>Bacillariophyceae</taxon>
        <taxon>Bacillariophycidae</taxon>
        <taxon>Bacillariales</taxon>
        <taxon>Bacillariaceae</taxon>
        <taxon>Fragilariopsis</taxon>
    </lineage>
</organism>
<proteinExistence type="predicted"/>
<evidence type="ECO:0000313" key="1">
    <source>
        <dbReference type="EMBL" id="OEU06229.1"/>
    </source>
</evidence>
<keyword evidence="2" id="KW-1185">Reference proteome</keyword>
<dbReference type="Proteomes" id="UP000095751">
    <property type="component" value="Unassembled WGS sequence"/>
</dbReference>
<evidence type="ECO:0000313" key="2">
    <source>
        <dbReference type="Proteomes" id="UP000095751"/>
    </source>
</evidence>
<gene>
    <name evidence="1" type="ORF">FRACYDRAFT_255576</name>
</gene>
<dbReference type="EMBL" id="KV784419">
    <property type="protein sequence ID" value="OEU06229.1"/>
    <property type="molecule type" value="Genomic_DNA"/>
</dbReference>
<protein>
    <submittedName>
        <fullName evidence="1">Uncharacterized protein</fullName>
    </submittedName>
</protein>
<dbReference type="InParanoid" id="A0A1E7EJX1"/>